<feature type="transmembrane region" description="Helical" evidence="2">
    <location>
        <begin position="56"/>
        <end position="74"/>
    </location>
</feature>
<evidence type="ECO:0000313" key="3">
    <source>
        <dbReference type="EMBL" id="KAJ9167650.1"/>
    </source>
</evidence>
<sequence>MAGNEEWRKTANPHKMSPEEVKAAGLEGSKKPLGHNPRPEGSLHQRGKLPFSRNTMTIAGLLITAAIGYMVLYAKKTPEASARNKATNSAEPIDTHPSRK</sequence>
<protein>
    <recommendedName>
        <fullName evidence="5">Transmembrane protein</fullName>
    </recommendedName>
</protein>
<evidence type="ECO:0000256" key="2">
    <source>
        <dbReference type="SAM" id="Phobius"/>
    </source>
</evidence>
<evidence type="ECO:0000313" key="4">
    <source>
        <dbReference type="Proteomes" id="UP001174677"/>
    </source>
</evidence>
<name>A0ABQ9LL28_HEVBR</name>
<keyword evidence="2" id="KW-1133">Transmembrane helix</keyword>
<dbReference type="Proteomes" id="UP001174677">
    <property type="component" value="Chromosome 11"/>
</dbReference>
<accession>A0ABQ9LL28</accession>
<keyword evidence="2" id="KW-0472">Membrane</keyword>
<comment type="caution">
    <text evidence="3">The sequence shown here is derived from an EMBL/GenBank/DDBJ whole genome shotgun (WGS) entry which is preliminary data.</text>
</comment>
<keyword evidence="4" id="KW-1185">Reference proteome</keyword>
<evidence type="ECO:0008006" key="5">
    <source>
        <dbReference type="Google" id="ProtNLM"/>
    </source>
</evidence>
<proteinExistence type="predicted"/>
<keyword evidence="2" id="KW-0812">Transmembrane</keyword>
<reference evidence="3" key="1">
    <citation type="journal article" date="2023" name="Plant Biotechnol. J.">
        <title>Chromosome-level wild Hevea brasiliensis genome provides new tools for genomic-assisted breeding and valuable loci to elevate rubber yield.</title>
        <authorList>
            <person name="Cheng H."/>
            <person name="Song X."/>
            <person name="Hu Y."/>
            <person name="Wu T."/>
            <person name="Yang Q."/>
            <person name="An Z."/>
            <person name="Feng S."/>
            <person name="Deng Z."/>
            <person name="Wu W."/>
            <person name="Zeng X."/>
            <person name="Tu M."/>
            <person name="Wang X."/>
            <person name="Huang H."/>
        </authorList>
    </citation>
    <scope>NUCLEOTIDE SEQUENCE</scope>
    <source>
        <strain evidence="3">MT/VB/25A 57/8</strain>
    </source>
</reference>
<evidence type="ECO:0000256" key="1">
    <source>
        <dbReference type="SAM" id="MobiDB-lite"/>
    </source>
</evidence>
<dbReference type="EMBL" id="JARPOI010000011">
    <property type="protein sequence ID" value="KAJ9167650.1"/>
    <property type="molecule type" value="Genomic_DNA"/>
</dbReference>
<gene>
    <name evidence="3" type="ORF">P3X46_019265</name>
</gene>
<organism evidence="3 4">
    <name type="scientific">Hevea brasiliensis</name>
    <name type="common">Para rubber tree</name>
    <name type="synonym">Siphonia brasiliensis</name>
    <dbReference type="NCBI Taxonomy" id="3981"/>
    <lineage>
        <taxon>Eukaryota</taxon>
        <taxon>Viridiplantae</taxon>
        <taxon>Streptophyta</taxon>
        <taxon>Embryophyta</taxon>
        <taxon>Tracheophyta</taxon>
        <taxon>Spermatophyta</taxon>
        <taxon>Magnoliopsida</taxon>
        <taxon>eudicotyledons</taxon>
        <taxon>Gunneridae</taxon>
        <taxon>Pentapetalae</taxon>
        <taxon>rosids</taxon>
        <taxon>fabids</taxon>
        <taxon>Malpighiales</taxon>
        <taxon>Euphorbiaceae</taxon>
        <taxon>Crotonoideae</taxon>
        <taxon>Micrandreae</taxon>
        <taxon>Hevea</taxon>
    </lineage>
</organism>
<feature type="region of interest" description="Disordered" evidence="1">
    <location>
        <begin position="1"/>
        <end position="49"/>
    </location>
</feature>
<feature type="region of interest" description="Disordered" evidence="1">
    <location>
        <begin position="78"/>
        <end position="100"/>
    </location>
</feature>